<name>A0A4R2JVB9_9PSEU</name>
<sequence length="259" mass="27208">MSLFQRGTTTVKRRLISVIIALTMAVTTALGMTTAQASAATPSSDRGTVHPNVDPATIAAAVKAAYQAYQSFFGGGISLQAAVDKILAAIQSAQTAIISHIDAIAAAEARACTRDAIVDFPNFQFLTPDNQQVFALHATSCANLIDSLLATVVDKGAQDQLGFSVNALGPIALITRSRAGLPNTTFVPVLRSANQRVSTNLTPGCSLINDPDFHGKVWFCLAYDGNFFEDLNKVKAQNVAATNTSWPVANGVLTQLAGL</sequence>
<feature type="signal peptide" evidence="1">
    <location>
        <begin position="1"/>
        <end position="39"/>
    </location>
</feature>
<feature type="chain" id="PRO_5038896151" evidence="1">
    <location>
        <begin position="40"/>
        <end position="259"/>
    </location>
</feature>
<accession>A0A4R2JVB9</accession>
<dbReference type="EMBL" id="SLWS01000003">
    <property type="protein sequence ID" value="TCO60999.1"/>
    <property type="molecule type" value="Genomic_DNA"/>
</dbReference>
<gene>
    <name evidence="2" type="ORF">EV192_103582</name>
</gene>
<comment type="caution">
    <text evidence="2">The sequence shown here is derived from an EMBL/GenBank/DDBJ whole genome shotgun (WGS) entry which is preliminary data.</text>
</comment>
<evidence type="ECO:0000313" key="3">
    <source>
        <dbReference type="Proteomes" id="UP000295680"/>
    </source>
</evidence>
<dbReference type="Proteomes" id="UP000295680">
    <property type="component" value="Unassembled WGS sequence"/>
</dbReference>
<dbReference type="AlphaFoldDB" id="A0A4R2JVB9"/>
<evidence type="ECO:0000313" key="2">
    <source>
        <dbReference type="EMBL" id="TCO60999.1"/>
    </source>
</evidence>
<evidence type="ECO:0000256" key="1">
    <source>
        <dbReference type="SAM" id="SignalP"/>
    </source>
</evidence>
<proteinExistence type="predicted"/>
<reference evidence="2 3" key="1">
    <citation type="submission" date="2019-03" db="EMBL/GenBank/DDBJ databases">
        <title>Genomic Encyclopedia of Type Strains, Phase IV (KMG-IV): sequencing the most valuable type-strain genomes for metagenomic binning, comparative biology and taxonomic classification.</title>
        <authorList>
            <person name="Goeker M."/>
        </authorList>
    </citation>
    <scope>NUCLEOTIDE SEQUENCE [LARGE SCALE GENOMIC DNA]</scope>
    <source>
        <strain evidence="2 3">DSM 45934</strain>
    </source>
</reference>
<keyword evidence="3" id="KW-1185">Reference proteome</keyword>
<organism evidence="2 3">
    <name type="scientific">Actinocrispum wychmicini</name>
    <dbReference type="NCBI Taxonomy" id="1213861"/>
    <lineage>
        <taxon>Bacteria</taxon>
        <taxon>Bacillati</taxon>
        <taxon>Actinomycetota</taxon>
        <taxon>Actinomycetes</taxon>
        <taxon>Pseudonocardiales</taxon>
        <taxon>Pseudonocardiaceae</taxon>
        <taxon>Actinocrispum</taxon>
    </lineage>
</organism>
<keyword evidence="1" id="KW-0732">Signal</keyword>
<protein>
    <submittedName>
        <fullName evidence="2">Uncharacterized protein</fullName>
    </submittedName>
</protein>